<organism evidence="5">
    <name type="scientific">bioreactor metagenome</name>
    <dbReference type="NCBI Taxonomy" id="1076179"/>
    <lineage>
        <taxon>unclassified sequences</taxon>
        <taxon>metagenomes</taxon>
        <taxon>ecological metagenomes</taxon>
    </lineage>
</organism>
<comment type="caution">
    <text evidence="5">The sequence shown here is derived from an EMBL/GenBank/DDBJ whole genome shotgun (WGS) entry which is preliminary data.</text>
</comment>
<dbReference type="AlphaFoldDB" id="A0A645JIC0"/>
<keyword evidence="3" id="KW-0479">Metal-binding</keyword>
<evidence type="ECO:0000256" key="4">
    <source>
        <dbReference type="ARBA" id="ARBA00022833"/>
    </source>
</evidence>
<dbReference type="PANTHER" id="PTHR37418:SF2">
    <property type="entry name" value="3-KETO-5-AMINOHEXANOATE CLEAVAGE ENZYME"/>
    <property type="match status" value="1"/>
</dbReference>
<sequence>MLARGIKPELEAFDSGMVNYARYLIHKGLLPPPHYFNLIFGNIACAQPDLLHIGVMVRDLPEDSVFSLGGVGQAQLPVNSLAASMGFGVRIGLEDNIWFDAERTRLASNADLVSRIRTIVAANEREICSPGELRRLLGLKPGSGAYGLDTAARAGRGRQADGQ</sequence>
<accession>A0A645JIC0</accession>
<dbReference type="EC" id="2.3.1.247" evidence="5"/>
<keyword evidence="5" id="KW-0012">Acyltransferase</keyword>
<dbReference type="InterPro" id="IPR013785">
    <property type="entry name" value="Aldolase_TIM"/>
</dbReference>
<protein>
    <submittedName>
        <fullName evidence="5">3-keto-5-aminohexanoate cleavage enzyme</fullName>
        <ecNumber evidence="5">2.3.1.247</ecNumber>
    </submittedName>
</protein>
<dbReference type="GO" id="GO:0046872">
    <property type="term" value="F:metal ion binding"/>
    <property type="evidence" value="ECO:0007669"/>
    <property type="project" value="UniProtKB-KW"/>
</dbReference>
<keyword evidence="2 5" id="KW-0808">Transferase</keyword>
<dbReference type="InterPro" id="IPR008567">
    <property type="entry name" value="BKACE"/>
</dbReference>
<evidence type="ECO:0000313" key="5">
    <source>
        <dbReference type="EMBL" id="MPN62962.1"/>
    </source>
</evidence>
<evidence type="ECO:0000256" key="3">
    <source>
        <dbReference type="ARBA" id="ARBA00022723"/>
    </source>
</evidence>
<dbReference type="Gene3D" id="3.20.20.70">
    <property type="entry name" value="Aldolase class I"/>
    <property type="match status" value="1"/>
</dbReference>
<reference evidence="5" key="1">
    <citation type="submission" date="2019-08" db="EMBL/GenBank/DDBJ databases">
        <authorList>
            <person name="Kucharzyk K."/>
            <person name="Murdoch R.W."/>
            <person name="Higgins S."/>
            <person name="Loffler F."/>
        </authorList>
    </citation>
    <scope>NUCLEOTIDE SEQUENCE</scope>
</reference>
<gene>
    <name evidence="5" type="primary">kce_26</name>
    <name evidence="5" type="ORF">SDC9_210715</name>
</gene>
<comment type="cofactor">
    <cofactor evidence="1">
        <name>Zn(2+)</name>
        <dbReference type="ChEBI" id="CHEBI:29105"/>
    </cofactor>
</comment>
<dbReference type="PANTHER" id="PTHR37418">
    <property type="entry name" value="3-KETO-5-AMINOHEXANOATE CLEAVAGE ENZYME-RELATED"/>
    <property type="match status" value="1"/>
</dbReference>
<keyword evidence="4" id="KW-0862">Zinc</keyword>
<proteinExistence type="predicted"/>
<name>A0A645JIC0_9ZZZZ</name>
<dbReference type="GO" id="GO:0043720">
    <property type="term" value="F:3-keto-5-aminohexanoate cleavage activity"/>
    <property type="evidence" value="ECO:0007669"/>
    <property type="project" value="InterPro"/>
</dbReference>
<dbReference type="Pfam" id="PF05853">
    <property type="entry name" value="BKACE"/>
    <property type="match status" value="1"/>
</dbReference>
<evidence type="ECO:0000256" key="1">
    <source>
        <dbReference type="ARBA" id="ARBA00001947"/>
    </source>
</evidence>
<evidence type="ECO:0000256" key="2">
    <source>
        <dbReference type="ARBA" id="ARBA00022679"/>
    </source>
</evidence>
<dbReference type="EMBL" id="VSSQ01141696">
    <property type="protein sequence ID" value="MPN62962.1"/>
    <property type="molecule type" value="Genomic_DNA"/>
</dbReference>